<reference evidence="1" key="1">
    <citation type="submission" date="2021-05" db="EMBL/GenBank/DDBJ databases">
        <authorList>
            <person name="Alioto T."/>
            <person name="Alioto T."/>
            <person name="Gomez Garrido J."/>
        </authorList>
    </citation>
    <scope>NUCLEOTIDE SEQUENCE</scope>
</reference>
<organism evidence="1">
    <name type="scientific">Culex pipiens</name>
    <name type="common">House mosquito</name>
    <dbReference type="NCBI Taxonomy" id="7175"/>
    <lineage>
        <taxon>Eukaryota</taxon>
        <taxon>Metazoa</taxon>
        <taxon>Ecdysozoa</taxon>
        <taxon>Arthropoda</taxon>
        <taxon>Hexapoda</taxon>
        <taxon>Insecta</taxon>
        <taxon>Pterygota</taxon>
        <taxon>Neoptera</taxon>
        <taxon>Endopterygota</taxon>
        <taxon>Diptera</taxon>
        <taxon>Nematocera</taxon>
        <taxon>Culicoidea</taxon>
        <taxon>Culicidae</taxon>
        <taxon>Culicinae</taxon>
        <taxon>Culicini</taxon>
        <taxon>Culex</taxon>
        <taxon>Culex</taxon>
    </lineage>
</organism>
<proteinExistence type="predicted"/>
<sequence>MTPNKFLTACVDDKTDLACKRARADCTTTNTHTQLNATHTHTLPLSLSPALSRRLLLALSLLGPRKFLDFSRSVEKCVQNSLQSGTHFHARLSQTNTRTAVVRVENAS</sequence>
<accession>A0A8D8NKY3</accession>
<dbReference type="EMBL" id="HBUE01175342">
    <property type="protein sequence ID" value="CAG6517464.1"/>
    <property type="molecule type" value="Transcribed_RNA"/>
</dbReference>
<dbReference type="EMBL" id="HBUE01280868">
    <property type="protein sequence ID" value="CAG6568989.1"/>
    <property type="molecule type" value="Transcribed_RNA"/>
</dbReference>
<evidence type="ECO:0000313" key="1">
    <source>
        <dbReference type="EMBL" id="CAG6568989.1"/>
    </source>
</evidence>
<protein>
    <submittedName>
        <fullName evidence="1">(northern house mosquito) hypothetical protein</fullName>
    </submittedName>
</protein>
<name>A0A8D8NKY3_CULPI</name>
<dbReference type="AlphaFoldDB" id="A0A8D8NKY3"/>